<dbReference type="InterPro" id="IPR031596">
    <property type="entry name" value="MaAIMP_sms"/>
</dbReference>
<dbReference type="Pfam" id="PF16951">
    <property type="entry name" value="MaAIMP_sms"/>
    <property type="match status" value="1"/>
</dbReference>
<proteinExistence type="predicted"/>
<evidence type="ECO:0000256" key="1">
    <source>
        <dbReference type="SAM" id="MobiDB-lite"/>
    </source>
</evidence>
<dbReference type="RefSeq" id="WP_182660662.1">
    <property type="nucleotide sequence ID" value="NZ_VKHS01000054.1"/>
</dbReference>
<dbReference type="AlphaFoldDB" id="A0A7W3T0N3"/>
<gene>
    <name evidence="3" type="ORF">FOE67_04520</name>
</gene>
<accession>A0A7W3T0N3</accession>
<evidence type="ECO:0000313" key="3">
    <source>
        <dbReference type="EMBL" id="MBB0228794.1"/>
    </source>
</evidence>
<dbReference type="NCBIfam" id="NF033493">
    <property type="entry name" value="MetS_like_NSS"/>
    <property type="match status" value="1"/>
</dbReference>
<evidence type="ECO:0000313" key="4">
    <source>
        <dbReference type="Proteomes" id="UP000530234"/>
    </source>
</evidence>
<keyword evidence="2" id="KW-0472">Membrane</keyword>
<comment type="caution">
    <text evidence="3">The sequence shown here is derived from an EMBL/GenBank/DDBJ whole genome shotgun (WGS) entry which is preliminary data.</text>
</comment>
<feature type="transmembrane region" description="Helical" evidence="2">
    <location>
        <begin position="6"/>
        <end position="27"/>
    </location>
</feature>
<reference evidence="4" key="1">
    <citation type="submission" date="2019-10" db="EMBL/GenBank/DDBJ databases">
        <title>Streptomyces sp. nov., a novel actinobacterium isolated from alkaline environment.</title>
        <authorList>
            <person name="Golinska P."/>
        </authorList>
    </citation>
    <scope>NUCLEOTIDE SEQUENCE [LARGE SCALE GENOMIC DNA]</scope>
    <source>
        <strain evidence="4">DSM 42108</strain>
    </source>
</reference>
<keyword evidence="4" id="KW-1185">Reference proteome</keyword>
<organism evidence="3 4">
    <name type="scientific">Streptomyces calidiresistens</name>
    <dbReference type="NCBI Taxonomy" id="1485586"/>
    <lineage>
        <taxon>Bacteria</taxon>
        <taxon>Bacillati</taxon>
        <taxon>Actinomycetota</taxon>
        <taxon>Actinomycetes</taxon>
        <taxon>Kitasatosporales</taxon>
        <taxon>Streptomycetaceae</taxon>
        <taxon>Streptomyces</taxon>
    </lineage>
</organism>
<protein>
    <submittedName>
        <fullName evidence="3">Methionine/alanine import family NSS transporter small subunit</fullName>
    </submittedName>
</protein>
<evidence type="ECO:0000256" key="2">
    <source>
        <dbReference type="SAM" id="Phobius"/>
    </source>
</evidence>
<dbReference type="EMBL" id="VKHS01000054">
    <property type="protein sequence ID" value="MBB0228794.1"/>
    <property type="molecule type" value="Genomic_DNA"/>
</dbReference>
<sequence length="62" mass="6037">MSAGAVIMMIVAIGLVWGGLAVALVLLRRHPDPGSGPEADLHPEPPPGATGPPGGPAGRPGP</sequence>
<feature type="region of interest" description="Disordered" evidence="1">
    <location>
        <begin position="29"/>
        <end position="62"/>
    </location>
</feature>
<feature type="compositionally biased region" description="Pro residues" evidence="1">
    <location>
        <begin position="44"/>
        <end position="62"/>
    </location>
</feature>
<dbReference type="Proteomes" id="UP000530234">
    <property type="component" value="Unassembled WGS sequence"/>
</dbReference>
<name>A0A7W3T0N3_9ACTN</name>
<keyword evidence="2" id="KW-0812">Transmembrane</keyword>
<keyword evidence="2" id="KW-1133">Transmembrane helix</keyword>